<feature type="region of interest" description="Disordered" evidence="1">
    <location>
        <begin position="62"/>
        <end position="87"/>
    </location>
</feature>
<evidence type="ECO:0000256" key="1">
    <source>
        <dbReference type="SAM" id="MobiDB-lite"/>
    </source>
</evidence>
<reference evidence="2 3" key="1">
    <citation type="submission" date="2019-06" db="EMBL/GenBank/DDBJ databases">
        <title>Genome Sequence of the Brown Rot Fungal Pathogen Monilinia fructicola.</title>
        <authorList>
            <person name="De Miccolis Angelini R.M."/>
            <person name="Landi L."/>
            <person name="Abate D."/>
            <person name="Pollastro S."/>
            <person name="Romanazzi G."/>
            <person name="Faretra F."/>
        </authorList>
    </citation>
    <scope>NUCLEOTIDE SEQUENCE [LARGE SCALE GENOMIC DNA]</scope>
    <source>
        <strain evidence="2 3">Mfrc123</strain>
    </source>
</reference>
<organism evidence="2 3">
    <name type="scientific">Monilinia fructicola</name>
    <name type="common">Brown rot fungus</name>
    <name type="synonym">Ciboria fructicola</name>
    <dbReference type="NCBI Taxonomy" id="38448"/>
    <lineage>
        <taxon>Eukaryota</taxon>
        <taxon>Fungi</taxon>
        <taxon>Dikarya</taxon>
        <taxon>Ascomycota</taxon>
        <taxon>Pezizomycotina</taxon>
        <taxon>Leotiomycetes</taxon>
        <taxon>Helotiales</taxon>
        <taxon>Sclerotiniaceae</taxon>
        <taxon>Monilinia</taxon>
    </lineage>
</organism>
<dbReference type="Proteomes" id="UP000322873">
    <property type="component" value="Unassembled WGS sequence"/>
</dbReference>
<protein>
    <submittedName>
        <fullName evidence="2">Uncharacterized protein</fullName>
    </submittedName>
</protein>
<comment type="caution">
    <text evidence="2">The sequence shown here is derived from an EMBL/GenBank/DDBJ whole genome shotgun (WGS) entry which is preliminary data.</text>
</comment>
<name>A0A5M9K5Z4_MONFR</name>
<evidence type="ECO:0000313" key="2">
    <source>
        <dbReference type="EMBL" id="KAA8574225.1"/>
    </source>
</evidence>
<sequence length="87" mass="9633">MTRSIPRNSSHCTPNVSQLVPSVHQPLRLSISYFPSSFHSFVSAGICYVICCDALLAKAAKDRRNTEADPRDHQSNADKRGKESRSS</sequence>
<dbReference type="AlphaFoldDB" id="A0A5M9K5Z4"/>
<proteinExistence type="predicted"/>
<keyword evidence="3" id="KW-1185">Reference proteome</keyword>
<dbReference type="EMBL" id="VICG01000003">
    <property type="protein sequence ID" value="KAA8574225.1"/>
    <property type="molecule type" value="Genomic_DNA"/>
</dbReference>
<accession>A0A5M9K5Z4</accession>
<evidence type="ECO:0000313" key="3">
    <source>
        <dbReference type="Proteomes" id="UP000322873"/>
    </source>
</evidence>
<gene>
    <name evidence="2" type="ORF">EYC84_005730</name>
</gene>